<feature type="chain" id="PRO_5015557367" evidence="2">
    <location>
        <begin position="29"/>
        <end position="315"/>
    </location>
</feature>
<evidence type="ECO:0000313" key="4">
    <source>
        <dbReference type="EMBL" id="SPF32303.1"/>
    </source>
</evidence>
<feature type="domain" description="Doubled CXXCH motif" evidence="3">
    <location>
        <begin position="240"/>
        <end position="277"/>
    </location>
</feature>
<name>A0A2U3JXZ2_9BACT</name>
<feature type="domain" description="Doubled CXXCH motif" evidence="3">
    <location>
        <begin position="190"/>
        <end position="233"/>
    </location>
</feature>
<keyword evidence="1 2" id="KW-0732">Signal</keyword>
<gene>
    <name evidence="4" type="ORF">SBA1_1040071</name>
</gene>
<dbReference type="SUPFAM" id="SSF48695">
    <property type="entry name" value="Multiheme cytochromes"/>
    <property type="match status" value="1"/>
</dbReference>
<dbReference type="Pfam" id="PF09699">
    <property type="entry name" value="Paired_CXXCH_1"/>
    <property type="match status" value="3"/>
</dbReference>
<dbReference type="Proteomes" id="UP000238701">
    <property type="component" value="Unassembled WGS sequence"/>
</dbReference>
<feature type="signal peptide" evidence="2">
    <location>
        <begin position="1"/>
        <end position="28"/>
    </location>
</feature>
<evidence type="ECO:0000313" key="5">
    <source>
        <dbReference type="Proteomes" id="UP000238701"/>
    </source>
</evidence>
<protein>
    <submittedName>
        <fullName evidence="4">Multiheme cytochrome</fullName>
    </submittedName>
</protein>
<dbReference type="EMBL" id="OMOD01000007">
    <property type="protein sequence ID" value="SPF32303.1"/>
    <property type="molecule type" value="Genomic_DNA"/>
</dbReference>
<proteinExistence type="predicted"/>
<dbReference type="NCBIfam" id="TIGR03508">
    <property type="entry name" value="decahem_SO"/>
    <property type="match status" value="1"/>
</dbReference>
<dbReference type="NCBIfam" id="TIGR01905">
    <property type="entry name" value="paired_CXXCH_1"/>
    <property type="match status" value="2"/>
</dbReference>
<evidence type="ECO:0000259" key="3">
    <source>
        <dbReference type="Pfam" id="PF09699"/>
    </source>
</evidence>
<dbReference type="AlphaFoldDB" id="A0A2U3JXZ2"/>
<organism evidence="4 5">
    <name type="scientific">Candidatus Sulfotelmatobacter kueseliae</name>
    <dbReference type="NCBI Taxonomy" id="2042962"/>
    <lineage>
        <taxon>Bacteria</taxon>
        <taxon>Pseudomonadati</taxon>
        <taxon>Acidobacteriota</taxon>
        <taxon>Terriglobia</taxon>
        <taxon>Terriglobales</taxon>
        <taxon>Candidatus Korobacteraceae</taxon>
        <taxon>Candidatus Sulfotelmatobacter</taxon>
    </lineage>
</organism>
<reference evidence="5" key="1">
    <citation type="submission" date="2018-02" db="EMBL/GenBank/DDBJ databases">
        <authorList>
            <person name="Hausmann B."/>
        </authorList>
    </citation>
    <scope>NUCLEOTIDE SEQUENCE [LARGE SCALE GENOMIC DNA]</scope>
    <source>
        <strain evidence="5">Peat soil MAG SbA1</strain>
    </source>
</reference>
<evidence type="ECO:0000256" key="2">
    <source>
        <dbReference type="SAM" id="SignalP"/>
    </source>
</evidence>
<evidence type="ECO:0000256" key="1">
    <source>
        <dbReference type="ARBA" id="ARBA00022729"/>
    </source>
</evidence>
<sequence length="315" mass="34066">MKDLLSRRRCFVWVAAFLLLSMFATALAAASKHSGSDAQTPTTAPVLSAAGAKYVGSDQCKICHADQARMMEATPHYRIFGADKQAGAEGCEVCHGPGSAHIDGGGDRSKISRLGEVKSGEVLGVCLNCHAERANQMHFNRSQHASAGVTCVDCHRVHTSKAEPLLAEKELDLCYGCHQETKSDFAKPFHHRVNEGLVQCNDCHNIHGTATVRQARTLPSGDAVCYKCHADKQGPFVYEHVPVKTEGCTTCHTPHGSTNPRLLKVSQVNMLCLQCHTFPAVGPAGPVHNQSAKYQACTMCHNQIHGSNFSSVFFK</sequence>
<feature type="domain" description="Doubled CXXCH motif" evidence="3">
    <location>
        <begin position="148"/>
        <end position="182"/>
    </location>
</feature>
<dbReference type="InterPro" id="IPR036280">
    <property type="entry name" value="Multihaem_cyt_sf"/>
</dbReference>
<dbReference type="OrthoDB" id="9814800at2"/>
<dbReference type="Gene3D" id="3.90.10.10">
    <property type="entry name" value="Cytochrome C3"/>
    <property type="match status" value="2"/>
</dbReference>
<dbReference type="InterPro" id="IPR010177">
    <property type="entry name" value="Paired_CXXCH_1"/>
</dbReference>
<dbReference type="PANTHER" id="PTHR35038">
    <property type="entry name" value="DISSIMILATORY SULFITE REDUCTASE SIRA"/>
    <property type="match status" value="1"/>
</dbReference>
<dbReference type="InterPro" id="IPR020015">
    <property type="entry name" value="Decahaem_cyt-c_DmsE"/>
</dbReference>
<accession>A0A2U3JXZ2</accession>
<dbReference type="InterPro" id="IPR051829">
    <property type="entry name" value="Multiheme_Cytochr_ET"/>
</dbReference>